<dbReference type="InterPro" id="IPR001647">
    <property type="entry name" value="HTH_TetR"/>
</dbReference>
<dbReference type="InterPro" id="IPR009057">
    <property type="entry name" value="Homeodomain-like_sf"/>
</dbReference>
<dbReference type="Gene3D" id="1.10.357.10">
    <property type="entry name" value="Tetracycline Repressor, domain 2"/>
    <property type="match status" value="1"/>
</dbReference>
<dbReference type="AlphaFoldDB" id="A0A4R7ZT95"/>
<dbReference type="SUPFAM" id="SSF46689">
    <property type="entry name" value="Homeodomain-like"/>
    <property type="match status" value="1"/>
</dbReference>
<gene>
    <name evidence="6" type="ORF">EV650_0035</name>
</gene>
<evidence type="ECO:0000256" key="3">
    <source>
        <dbReference type="ARBA" id="ARBA00023163"/>
    </source>
</evidence>
<name>A0A4R7ZT95_9ACTN</name>
<organism evidence="6 7">
    <name type="scientific">Kribbella kalugense</name>
    <dbReference type="NCBI Taxonomy" id="2512221"/>
    <lineage>
        <taxon>Bacteria</taxon>
        <taxon>Bacillati</taxon>
        <taxon>Actinomycetota</taxon>
        <taxon>Actinomycetes</taxon>
        <taxon>Propionibacteriales</taxon>
        <taxon>Kribbellaceae</taxon>
        <taxon>Kribbella</taxon>
    </lineage>
</organism>
<evidence type="ECO:0000256" key="4">
    <source>
        <dbReference type="PROSITE-ProRule" id="PRU00335"/>
    </source>
</evidence>
<reference evidence="6 7" key="1">
    <citation type="submission" date="2019-03" db="EMBL/GenBank/DDBJ databases">
        <title>Genomic Encyclopedia of Type Strains, Phase III (KMG-III): the genomes of soil and plant-associated and newly described type strains.</title>
        <authorList>
            <person name="Whitman W."/>
        </authorList>
    </citation>
    <scope>NUCLEOTIDE SEQUENCE [LARGE SCALE GENOMIC DNA]</scope>
    <source>
        <strain evidence="6 7">VKM Ac-2570</strain>
    </source>
</reference>
<keyword evidence="2 4" id="KW-0238">DNA-binding</keyword>
<keyword evidence="1" id="KW-0805">Transcription regulation</keyword>
<dbReference type="PANTHER" id="PTHR47506:SF6">
    <property type="entry name" value="HTH-TYPE TRANSCRIPTIONAL REPRESSOR NEMR"/>
    <property type="match status" value="1"/>
</dbReference>
<dbReference type="PANTHER" id="PTHR47506">
    <property type="entry name" value="TRANSCRIPTIONAL REGULATORY PROTEIN"/>
    <property type="match status" value="1"/>
</dbReference>
<evidence type="ECO:0000256" key="1">
    <source>
        <dbReference type="ARBA" id="ARBA00023015"/>
    </source>
</evidence>
<dbReference type="InterPro" id="IPR011075">
    <property type="entry name" value="TetR_C"/>
</dbReference>
<dbReference type="GO" id="GO:0003677">
    <property type="term" value="F:DNA binding"/>
    <property type="evidence" value="ECO:0007669"/>
    <property type="project" value="UniProtKB-UniRule"/>
</dbReference>
<sequence>MSGMSPRKSVVEAAATRTRIIERALTLGSVDGLEGLTIGHLATDLGMSKAGVIGHFGTKEALQLAVVDEAVERFRLRVPGHALGARPGIERLTRAFEEWIDYMTGDEEHRGCFLTSVAMEYDERPGPIRDAILTALSRWSDYVTAELNEAVKAGELPHNTDVPQLTFELGGIALAVQQAILLTRDPTAATRGRQAIHRLLDHTNTHGGD</sequence>
<feature type="DNA-binding region" description="H-T-H motif" evidence="4">
    <location>
        <begin position="37"/>
        <end position="56"/>
    </location>
</feature>
<comment type="caution">
    <text evidence="6">The sequence shown here is derived from an EMBL/GenBank/DDBJ whole genome shotgun (WGS) entry which is preliminary data.</text>
</comment>
<dbReference type="Pfam" id="PF16925">
    <property type="entry name" value="TetR_C_13"/>
    <property type="match status" value="1"/>
</dbReference>
<dbReference type="InterPro" id="IPR036271">
    <property type="entry name" value="Tet_transcr_reg_TetR-rel_C_sf"/>
</dbReference>
<proteinExistence type="predicted"/>
<accession>A0A4R7ZT95</accession>
<keyword evidence="7" id="KW-1185">Reference proteome</keyword>
<keyword evidence="3" id="KW-0804">Transcription</keyword>
<dbReference type="Proteomes" id="UP000295447">
    <property type="component" value="Unassembled WGS sequence"/>
</dbReference>
<evidence type="ECO:0000313" key="7">
    <source>
        <dbReference type="Proteomes" id="UP000295447"/>
    </source>
</evidence>
<dbReference type="EMBL" id="SODF01000001">
    <property type="protein sequence ID" value="TDW21219.1"/>
    <property type="molecule type" value="Genomic_DNA"/>
</dbReference>
<dbReference type="SUPFAM" id="SSF48498">
    <property type="entry name" value="Tetracyclin repressor-like, C-terminal domain"/>
    <property type="match status" value="1"/>
</dbReference>
<dbReference type="Pfam" id="PF00440">
    <property type="entry name" value="TetR_N"/>
    <property type="match status" value="1"/>
</dbReference>
<dbReference type="PROSITE" id="PS50977">
    <property type="entry name" value="HTH_TETR_2"/>
    <property type="match status" value="1"/>
</dbReference>
<evidence type="ECO:0000313" key="6">
    <source>
        <dbReference type="EMBL" id="TDW21219.1"/>
    </source>
</evidence>
<evidence type="ECO:0000256" key="2">
    <source>
        <dbReference type="ARBA" id="ARBA00023125"/>
    </source>
</evidence>
<dbReference type="Gene3D" id="1.10.10.60">
    <property type="entry name" value="Homeodomain-like"/>
    <property type="match status" value="1"/>
</dbReference>
<feature type="domain" description="HTH tetR-type" evidence="5">
    <location>
        <begin position="14"/>
        <end position="74"/>
    </location>
</feature>
<evidence type="ECO:0000259" key="5">
    <source>
        <dbReference type="PROSITE" id="PS50977"/>
    </source>
</evidence>
<protein>
    <submittedName>
        <fullName evidence="6">TetR family transcriptional regulator</fullName>
    </submittedName>
</protein>